<keyword evidence="3" id="KW-1185">Reference proteome</keyword>
<dbReference type="STRING" id="1267021.FPB0191_01634"/>
<proteinExistence type="predicted"/>
<feature type="domain" description="DUF4123" evidence="1">
    <location>
        <begin position="27"/>
        <end position="145"/>
    </location>
</feature>
<reference evidence="2 3" key="1">
    <citation type="journal article" date="2014" name="Appl. Environ. Microbiol.">
        <title>Gut symbionts from distinct hosts exhibit genotoxic activity via divergent colibactin biosynthetic pathways.</title>
        <authorList>
            <person name="Engel P."/>
            <person name="Vizcaino M.I."/>
            <person name="Crawford J.M."/>
        </authorList>
    </citation>
    <scope>NUCLEOTIDE SEQUENCE [LARGE SCALE GENOMIC DNA]</scope>
    <source>
        <strain evidence="2 3">PEB0191</strain>
    </source>
</reference>
<dbReference type="RefSeq" id="WP_082018289.1">
    <property type="nucleotide sequence ID" value="NZ_CP009056.1"/>
</dbReference>
<organism evidence="2 3">
    <name type="scientific">Frischella perrara</name>
    <dbReference type="NCBI Taxonomy" id="1267021"/>
    <lineage>
        <taxon>Bacteria</taxon>
        <taxon>Pseudomonadati</taxon>
        <taxon>Pseudomonadota</taxon>
        <taxon>Gammaproteobacteria</taxon>
        <taxon>Orbales</taxon>
        <taxon>Orbaceae</taxon>
        <taxon>Frischella</taxon>
    </lineage>
</organism>
<dbReference type="HOGENOM" id="CLU_117228_1_0_6"/>
<dbReference type="OrthoDB" id="8657003at2"/>
<evidence type="ECO:0000259" key="1">
    <source>
        <dbReference type="Pfam" id="PF13503"/>
    </source>
</evidence>
<evidence type="ECO:0000313" key="3">
    <source>
        <dbReference type="Proteomes" id="UP000030901"/>
    </source>
</evidence>
<name>A0A0A7S1N5_FRIPE</name>
<dbReference type="InterPro" id="IPR025391">
    <property type="entry name" value="DUF4123"/>
</dbReference>
<dbReference type="Proteomes" id="UP000030901">
    <property type="component" value="Chromosome"/>
</dbReference>
<gene>
    <name evidence="2" type="ORF">FPB0191_01634</name>
</gene>
<protein>
    <recommendedName>
        <fullName evidence="1">DUF4123 domain-containing protein</fullName>
    </recommendedName>
</protein>
<evidence type="ECO:0000313" key="2">
    <source>
        <dbReference type="EMBL" id="AJA45450.1"/>
    </source>
</evidence>
<dbReference type="EMBL" id="CP009056">
    <property type="protein sequence ID" value="AJA45450.1"/>
    <property type="molecule type" value="Genomic_DNA"/>
</dbReference>
<accession>A0A0A7S1N5</accession>
<dbReference type="KEGG" id="fpp:FPB0191_01634"/>
<dbReference type="Pfam" id="PF13503">
    <property type="entry name" value="DUF4123"/>
    <property type="match status" value="1"/>
</dbReference>
<dbReference type="AlphaFoldDB" id="A0A0A7S1N5"/>
<sequence>MLYQHIAYQTFLELQKQLPPFKLKLKLYALVDGLEYERLFQNDLIRNEVTLPLFIRNSNKDVYFAGPWLVDIMKVDKEMQNSLLQLEQVYPSTTWLISMQSLTNLFNQLESQLYLRLPDKRNALLRFYDPRVLHKLLDVFTPEQFKLFTLNINDWIYYHNHTYYSLMRGKL</sequence>